<dbReference type="OMA" id="NCKRNHA"/>
<feature type="compositionally biased region" description="Basic and acidic residues" evidence="1">
    <location>
        <begin position="27"/>
        <end position="39"/>
    </location>
</feature>
<dbReference type="InterPro" id="IPR044926">
    <property type="entry name" value="RGS_subdomain_2"/>
</dbReference>
<dbReference type="STRING" id="7897.ENSLACP00000019095"/>
<accession>H3BB24</accession>
<dbReference type="InterPro" id="IPR016137">
    <property type="entry name" value="RGS"/>
</dbReference>
<dbReference type="AlphaFoldDB" id="H3BB24"/>
<sequence length="194" mass="22089">SAKDIKHRLGFFLLKPGTSCEQSYSSGKKEKASTPQKVSHEEVKKWSNSLENLLSNETALTFFTDFLRSEFSQENIEFWMACEDYKKTKSPAKLGDKAKKIYEEFISVQAEKEVNLDSSTREETSKNMQDPTLSCFDNAQKKIFTLLEKDSYHRFLKSKIYLDLVNQTSCTCGAQKKGRSAASNHHNRGTTQCG</sequence>
<dbReference type="SMART" id="SM00315">
    <property type="entry name" value="RGS"/>
    <property type="match status" value="1"/>
</dbReference>
<name>H3BB24_LATCH</name>
<dbReference type="EMBL" id="AFYH01059342">
    <property type="status" value="NOT_ANNOTATED_CDS"/>
    <property type="molecule type" value="Genomic_DNA"/>
</dbReference>
<evidence type="ECO:0000313" key="4">
    <source>
        <dbReference type="Proteomes" id="UP000008672"/>
    </source>
</evidence>
<dbReference type="SUPFAM" id="SSF48097">
    <property type="entry name" value="Regulator of G-protein signaling, RGS"/>
    <property type="match status" value="1"/>
</dbReference>
<protein>
    <submittedName>
        <fullName evidence="3">Regulator of G protein signaling 4</fullName>
    </submittedName>
</protein>
<dbReference type="Gene3D" id="1.10.167.10">
    <property type="entry name" value="Regulator of G-protein Signalling 4, domain 2"/>
    <property type="match status" value="1"/>
</dbReference>
<gene>
    <name evidence="3" type="primary">RGS4</name>
</gene>
<dbReference type="HOGENOM" id="CLU_059863_3_0_1"/>
<dbReference type="PRINTS" id="PR01301">
    <property type="entry name" value="RGSPROTEIN"/>
</dbReference>
<dbReference type="Ensembl" id="ENSLACT00000019228.1">
    <property type="protein sequence ID" value="ENSLACP00000019095.1"/>
    <property type="gene ID" value="ENSLACG00000016802.1"/>
</dbReference>
<dbReference type="InterPro" id="IPR036305">
    <property type="entry name" value="RGS_sf"/>
</dbReference>
<dbReference type="PANTHER" id="PTHR10845:SF184">
    <property type="entry name" value="REGULATOR OF G-PROTEIN SIGNALING 4"/>
    <property type="match status" value="1"/>
</dbReference>
<dbReference type="GeneTree" id="ENSGT00940000159036"/>
<dbReference type="FunCoup" id="H3BB24">
    <property type="interactions" value="981"/>
</dbReference>
<feature type="domain" description="RGS" evidence="2">
    <location>
        <begin position="49"/>
        <end position="165"/>
    </location>
</feature>
<dbReference type="FunFam" id="1.10.167.10:FF:000001">
    <property type="entry name" value="Putative regulator of g-protein signaling 12"/>
    <property type="match status" value="1"/>
</dbReference>
<dbReference type="InParanoid" id="H3BB24"/>
<feature type="region of interest" description="Disordered" evidence="1">
    <location>
        <begin position="19"/>
        <end position="39"/>
    </location>
</feature>
<evidence type="ECO:0000256" key="1">
    <source>
        <dbReference type="SAM" id="MobiDB-lite"/>
    </source>
</evidence>
<reference evidence="3" key="2">
    <citation type="submission" date="2025-08" db="UniProtKB">
        <authorList>
            <consortium name="Ensembl"/>
        </authorList>
    </citation>
    <scope>IDENTIFICATION</scope>
</reference>
<evidence type="ECO:0000313" key="3">
    <source>
        <dbReference type="Ensembl" id="ENSLACP00000019095.1"/>
    </source>
</evidence>
<dbReference type="eggNOG" id="KOG3589">
    <property type="taxonomic scope" value="Eukaryota"/>
</dbReference>
<dbReference type="PANTHER" id="PTHR10845">
    <property type="entry name" value="REGULATOR OF G PROTEIN SIGNALING"/>
    <property type="match status" value="1"/>
</dbReference>
<dbReference type="Pfam" id="PF00615">
    <property type="entry name" value="RGS"/>
    <property type="match status" value="1"/>
</dbReference>
<reference evidence="4" key="1">
    <citation type="submission" date="2011-08" db="EMBL/GenBank/DDBJ databases">
        <title>The draft genome of Latimeria chalumnae.</title>
        <authorList>
            <person name="Di Palma F."/>
            <person name="Alfoldi J."/>
            <person name="Johnson J."/>
            <person name="Berlin A."/>
            <person name="Gnerre S."/>
            <person name="Jaffe D."/>
            <person name="MacCallum I."/>
            <person name="Young S."/>
            <person name="Walker B.J."/>
            <person name="Lander E."/>
            <person name="Lindblad-Toh K."/>
        </authorList>
    </citation>
    <scope>NUCLEOTIDE SEQUENCE [LARGE SCALE GENOMIC DNA]</scope>
    <source>
        <strain evidence="4">Wild caught</strain>
    </source>
</reference>
<proteinExistence type="predicted"/>
<dbReference type="Bgee" id="ENSLACG00000016802">
    <property type="expression patterns" value="Expressed in pelvic fin"/>
</dbReference>
<dbReference type="Proteomes" id="UP000008672">
    <property type="component" value="Unassembled WGS sequence"/>
</dbReference>
<keyword evidence="4" id="KW-1185">Reference proteome</keyword>
<organism evidence="3 4">
    <name type="scientific">Latimeria chalumnae</name>
    <name type="common">Coelacanth</name>
    <dbReference type="NCBI Taxonomy" id="7897"/>
    <lineage>
        <taxon>Eukaryota</taxon>
        <taxon>Metazoa</taxon>
        <taxon>Chordata</taxon>
        <taxon>Craniata</taxon>
        <taxon>Vertebrata</taxon>
        <taxon>Euteleostomi</taxon>
        <taxon>Coelacanthiformes</taxon>
        <taxon>Coelacanthidae</taxon>
        <taxon>Latimeria</taxon>
    </lineage>
</organism>
<evidence type="ECO:0000259" key="2">
    <source>
        <dbReference type="PROSITE" id="PS50132"/>
    </source>
</evidence>
<reference evidence="3" key="3">
    <citation type="submission" date="2025-09" db="UniProtKB">
        <authorList>
            <consortium name="Ensembl"/>
        </authorList>
    </citation>
    <scope>IDENTIFICATION</scope>
</reference>
<dbReference type="PROSITE" id="PS50132">
    <property type="entry name" value="RGS"/>
    <property type="match status" value="1"/>
</dbReference>